<evidence type="ECO:0000256" key="4">
    <source>
        <dbReference type="SAM" id="SignalP"/>
    </source>
</evidence>
<dbReference type="AlphaFoldDB" id="A0A5P3A7P8"/>
<sequence length="332" mass="35705" precursor="true">MTNLNLSRRQSLKLGLLGGLATVLTPRMTLAAQNWDMPAAYSAGNFISKSYVSFAEKIADKTGGELSITVHPGGSLYGGSDILRAVREGQVPIGARFLAPHAAEAPVMGVDTVPFLATNREEARRLYDASRPYVEAALEERGLKLLFAPIWPPQGLFSAKPVSSVADMEGVRFRAYDGSTTRLAELMGAIPTKTEASGIAQAFSTGQAEAMTASGAIGVFQKIWDYVDHFYTINAWMPKSGVIVNLESWNSLGDDTRSVVLDVSAETEAAVWDEMEVQNEGYIKTMEENGMIVEAPSDELIGGLREIGATMAEEWAESAGEVGEKVLAAYRG</sequence>
<evidence type="ECO:0000256" key="3">
    <source>
        <dbReference type="ARBA" id="ARBA00022764"/>
    </source>
</evidence>
<dbReference type="InterPro" id="IPR038404">
    <property type="entry name" value="TRAP_DctP_sf"/>
</dbReference>
<dbReference type="KEGG" id="rid:RIdsm_00946"/>
<dbReference type="Gene3D" id="3.40.190.170">
    <property type="entry name" value="Bacterial extracellular solute-binding protein, family 7"/>
    <property type="match status" value="1"/>
</dbReference>
<dbReference type="RefSeq" id="WP_057819625.1">
    <property type="nucleotide sequence ID" value="NZ_CP031598.1"/>
</dbReference>
<dbReference type="GO" id="GO:0042597">
    <property type="term" value="C:periplasmic space"/>
    <property type="evidence" value="ECO:0007669"/>
    <property type="project" value="UniProtKB-SubCell"/>
</dbReference>
<dbReference type="PANTHER" id="PTHR33376">
    <property type="match status" value="1"/>
</dbReference>
<reference evidence="5 6" key="1">
    <citation type="submission" date="2018-08" db="EMBL/GenBank/DDBJ databases">
        <title>Genetic Globetrotter - A new plasmid hitch-hiking vast phylogenetic and geographic distances.</title>
        <authorList>
            <person name="Vollmers J."/>
            <person name="Petersen J."/>
        </authorList>
    </citation>
    <scope>NUCLEOTIDE SEQUENCE [LARGE SCALE GENOMIC DNA]</scope>
    <source>
        <strain evidence="5 6">DSM 26383</strain>
    </source>
</reference>
<accession>A0A5P3A7P8</accession>
<dbReference type="EMBL" id="CP031598">
    <property type="protein sequence ID" value="QEW25161.1"/>
    <property type="molecule type" value="Genomic_DNA"/>
</dbReference>
<dbReference type="InterPro" id="IPR006311">
    <property type="entry name" value="TAT_signal"/>
</dbReference>
<organism evidence="5 6">
    <name type="scientific">Roseovarius indicus</name>
    <dbReference type="NCBI Taxonomy" id="540747"/>
    <lineage>
        <taxon>Bacteria</taxon>
        <taxon>Pseudomonadati</taxon>
        <taxon>Pseudomonadota</taxon>
        <taxon>Alphaproteobacteria</taxon>
        <taxon>Rhodobacterales</taxon>
        <taxon>Roseobacteraceae</taxon>
        <taxon>Roseovarius</taxon>
    </lineage>
</organism>
<keyword evidence="2 4" id="KW-0732">Signal</keyword>
<evidence type="ECO:0000313" key="5">
    <source>
        <dbReference type="EMBL" id="QEW25161.1"/>
    </source>
</evidence>
<evidence type="ECO:0000256" key="1">
    <source>
        <dbReference type="ARBA" id="ARBA00004418"/>
    </source>
</evidence>
<keyword evidence="3" id="KW-0574">Periplasm</keyword>
<dbReference type="InterPro" id="IPR018389">
    <property type="entry name" value="DctP_fam"/>
</dbReference>
<dbReference type="Proteomes" id="UP000325785">
    <property type="component" value="Chromosome"/>
</dbReference>
<name>A0A5P3A7P8_9RHOB</name>
<dbReference type="GO" id="GO:0055085">
    <property type="term" value="P:transmembrane transport"/>
    <property type="evidence" value="ECO:0007669"/>
    <property type="project" value="InterPro"/>
</dbReference>
<proteinExistence type="predicted"/>
<dbReference type="PROSITE" id="PS51318">
    <property type="entry name" value="TAT"/>
    <property type="match status" value="1"/>
</dbReference>
<dbReference type="NCBIfam" id="NF037995">
    <property type="entry name" value="TRAP_S1"/>
    <property type="match status" value="1"/>
</dbReference>
<dbReference type="Pfam" id="PF03480">
    <property type="entry name" value="DctP"/>
    <property type="match status" value="1"/>
</dbReference>
<evidence type="ECO:0000313" key="6">
    <source>
        <dbReference type="Proteomes" id="UP000325785"/>
    </source>
</evidence>
<comment type="subcellular location">
    <subcellularLocation>
        <location evidence="1">Periplasm</location>
    </subcellularLocation>
</comment>
<dbReference type="CDD" id="cd13602">
    <property type="entry name" value="PBP2_TRAP_BpDctp6_7"/>
    <property type="match status" value="1"/>
</dbReference>
<feature type="signal peptide" evidence="4">
    <location>
        <begin position="1"/>
        <end position="31"/>
    </location>
</feature>
<feature type="chain" id="PRO_5024817964" evidence="4">
    <location>
        <begin position="32"/>
        <end position="332"/>
    </location>
</feature>
<evidence type="ECO:0000256" key="2">
    <source>
        <dbReference type="ARBA" id="ARBA00022729"/>
    </source>
</evidence>
<protein>
    <submittedName>
        <fullName evidence="5">Neu5Ac-binding protein</fullName>
    </submittedName>
</protein>
<gene>
    <name evidence="5" type="primary">siaP_5</name>
    <name evidence="5" type="ORF">RIdsm_00946</name>
</gene>
<dbReference type="PANTHER" id="PTHR33376:SF4">
    <property type="entry name" value="SIALIC ACID-BINDING PERIPLASMIC PROTEIN SIAP"/>
    <property type="match status" value="1"/>
</dbReference>